<dbReference type="Gene3D" id="1.10.167.10">
    <property type="entry name" value="Regulator of G-protein Signalling 4, domain 2"/>
    <property type="match status" value="1"/>
</dbReference>
<dbReference type="Pfam" id="PF00615">
    <property type="entry name" value="RGS"/>
    <property type="match status" value="1"/>
</dbReference>
<comment type="subcellular location">
    <subcellularLocation>
        <location evidence="1">Cytoplasm</location>
    </subcellularLocation>
</comment>
<dbReference type="AlphaFoldDB" id="A0A9P0ACQ0"/>
<feature type="compositionally biased region" description="Polar residues" evidence="6">
    <location>
        <begin position="660"/>
        <end position="673"/>
    </location>
</feature>
<evidence type="ECO:0008006" key="11">
    <source>
        <dbReference type="Google" id="ProtNLM"/>
    </source>
</evidence>
<dbReference type="Gene3D" id="2.40.240.130">
    <property type="match status" value="1"/>
</dbReference>
<dbReference type="GO" id="GO:0019901">
    <property type="term" value="F:protein kinase binding"/>
    <property type="evidence" value="ECO:0007669"/>
    <property type="project" value="TreeGrafter"/>
</dbReference>
<feature type="domain" description="RGS" evidence="7">
    <location>
        <begin position="172"/>
        <end position="288"/>
    </location>
</feature>
<evidence type="ECO:0000256" key="1">
    <source>
        <dbReference type="ARBA" id="ARBA00004496"/>
    </source>
</evidence>
<dbReference type="GO" id="GO:0060090">
    <property type="term" value="F:molecular adaptor activity"/>
    <property type="evidence" value="ECO:0007669"/>
    <property type="project" value="TreeGrafter"/>
</dbReference>
<evidence type="ECO:0000256" key="5">
    <source>
        <dbReference type="SAM" id="Coils"/>
    </source>
</evidence>
<dbReference type="InterPro" id="IPR044926">
    <property type="entry name" value="RGS_subdomain_2"/>
</dbReference>
<protein>
    <recommendedName>
        <fullName evidence="11">Axin</fullName>
    </recommendedName>
</protein>
<dbReference type="InterPro" id="IPR038207">
    <property type="entry name" value="DIX_dom_sf"/>
</dbReference>
<sequence>MFSLARRGSDPDAEAPPASTLRNPQPIETNQAVPPVEALQCPRFALRHITISPLLLPPIMSTADKSTLPSAVASRSTIHHSLSSNSARPSVISGEDLKSSEEESTWVPELPPRPRQLAMSSKDLSEGFVPLAYEADGSCGRSSPYRYTNTLERNRKPLPQRSSPPHHLWSKDVKFLLDDVEGVNLFTSFLQDHCDQLELEKLQFCFACAGLKTQEPESVQQIVRAIYKKYFRERNLGFPAEMRERLSHQINERSTLRRNTSLKSIFEEAYAFMLDMISKTSYLAFLNSPLCLNYSLSMPINDRDGSASSSSSSVKDDHELGYMTNSLSTVHEGKELVTKTPVKLPLTRDALLKTQSRRLETAPKMLPSPYHTKTIHPQYISCNPVSSQDSDARTESDLSITDGSMDGTSSLSRFVRRSNHKNLNEGKKLNKDNVMVGQVPLTQKENRQLPLPTNELLYEAAAKLEEYAKKLESEELLKKKLEASDIVPERKDLNETLRPDDLRAELVKVINKDALQLVEENSQDILDKHCKRVFSSDQTPVETPNPKSPPRNKSPELPCRRSRSAFNSTSTSLSLSNSMAPPPVPAHGISSYPYNTSRSSRKKDKDGISIVSVDSGNIHDLSEGSEHYHYSPSHSSHYLPKSKSMPDYAHSLDQPKPDSTFMNTSHRSSSRWWNSKKPGDLTDSGVSVVSDTPPVIPFKDKNRLRTFATSSSGSKTLPQRSISSEQCHSLKRLPHSVPIQPFMADSSMPLHDVPYSFAQSDEVSRRLSESNADRCRNFRPRHMGSSKGADLPQSSYPSTLRRSMASQSNMMPPSDKPPMQYSASSSATGDDNCTIVVYSFCNDEVPYRTKIPSNPVTLKQFKDFLPKKGAFRYFFKTKCDDPDIKVIQEEIFDDNEVLPLWEGKVMGQVQVKATE</sequence>
<dbReference type="GO" id="GO:0008013">
    <property type="term" value="F:beta-catenin binding"/>
    <property type="evidence" value="ECO:0007669"/>
    <property type="project" value="TreeGrafter"/>
</dbReference>
<evidence type="ECO:0000259" key="8">
    <source>
        <dbReference type="PROSITE" id="PS50841"/>
    </source>
</evidence>
<dbReference type="PANTHER" id="PTHR46102:SF2">
    <property type="entry name" value="AXIN"/>
    <property type="match status" value="1"/>
</dbReference>
<feature type="domain" description="DIX" evidence="8">
    <location>
        <begin position="831"/>
        <end position="913"/>
    </location>
</feature>
<feature type="region of interest" description="Disordered" evidence="6">
    <location>
        <begin position="1"/>
        <end position="28"/>
    </location>
</feature>
<dbReference type="Gene3D" id="1.10.196.10">
    <property type="match status" value="1"/>
</dbReference>
<feature type="compositionally biased region" description="Low complexity" evidence="6">
    <location>
        <begin position="564"/>
        <end position="578"/>
    </location>
</feature>
<dbReference type="InterPro" id="IPR001158">
    <property type="entry name" value="DIX"/>
</dbReference>
<dbReference type="GO" id="GO:0031625">
    <property type="term" value="F:ubiquitin protein ligase binding"/>
    <property type="evidence" value="ECO:0007669"/>
    <property type="project" value="TreeGrafter"/>
</dbReference>
<feature type="compositionally biased region" description="Polar residues" evidence="6">
    <location>
        <begin position="78"/>
        <end position="88"/>
    </location>
</feature>
<organism evidence="9 10">
    <name type="scientific">Bemisia tabaci</name>
    <name type="common">Sweetpotato whitefly</name>
    <name type="synonym">Aleurodes tabaci</name>
    <dbReference type="NCBI Taxonomy" id="7038"/>
    <lineage>
        <taxon>Eukaryota</taxon>
        <taxon>Metazoa</taxon>
        <taxon>Ecdysozoa</taxon>
        <taxon>Arthropoda</taxon>
        <taxon>Hexapoda</taxon>
        <taxon>Insecta</taxon>
        <taxon>Pterygota</taxon>
        <taxon>Neoptera</taxon>
        <taxon>Paraneoptera</taxon>
        <taxon>Hemiptera</taxon>
        <taxon>Sternorrhyncha</taxon>
        <taxon>Aleyrodoidea</taxon>
        <taxon>Aleyrodidae</taxon>
        <taxon>Aleyrodinae</taxon>
        <taxon>Bemisia</taxon>
    </lineage>
</organism>
<evidence type="ECO:0000313" key="10">
    <source>
        <dbReference type="Proteomes" id="UP001152759"/>
    </source>
</evidence>
<keyword evidence="2" id="KW-0963">Cytoplasm</keyword>
<dbReference type="GO" id="GO:0005886">
    <property type="term" value="C:plasma membrane"/>
    <property type="evidence" value="ECO:0007669"/>
    <property type="project" value="TreeGrafter"/>
</dbReference>
<dbReference type="GO" id="GO:0005634">
    <property type="term" value="C:nucleus"/>
    <property type="evidence" value="ECO:0007669"/>
    <property type="project" value="TreeGrafter"/>
</dbReference>
<gene>
    <name evidence="9" type="ORF">BEMITA_LOCUS7859</name>
</gene>
<reference evidence="9" key="1">
    <citation type="submission" date="2021-12" db="EMBL/GenBank/DDBJ databases">
        <authorList>
            <person name="King R."/>
        </authorList>
    </citation>
    <scope>NUCLEOTIDE SEQUENCE</scope>
</reference>
<dbReference type="Pfam" id="PF08833">
    <property type="entry name" value="Axin_b-cat_bind"/>
    <property type="match status" value="1"/>
</dbReference>
<evidence type="ECO:0000259" key="7">
    <source>
        <dbReference type="PROSITE" id="PS50132"/>
    </source>
</evidence>
<dbReference type="InterPro" id="IPR024066">
    <property type="entry name" value="RGS_subdom1/3"/>
</dbReference>
<feature type="region of interest" description="Disordered" evidence="6">
    <location>
        <begin position="764"/>
        <end position="826"/>
    </location>
</feature>
<dbReference type="GO" id="GO:0030877">
    <property type="term" value="C:beta-catenin destruction complex"/>
    <property type="evidence" value="ECO:0007669"/>
    <property type="project" value="TreeGrafter"/>
</dbReference>
<dbReference type="PROSITE" id="PS50841">
    <property type="entry name" value="DIX"/>
    <property type="match status" value="1"/>
</dbReference>
<evidence type="ECO:0000313" key="9">
    <source>
        <dbReference type="EMBL" id="CAH0388984.1"/>
    </source>
</evidence>
<dbReference type="GO" id="GO:0016055">
    <property type="term" value="P:Wnt signaling pathway"/>
    <property type="evidence" value="ECO:0007669"/>
    <property type="project" value="UniProtKB-KW"/>
</dbReference>
<accession>A0A9P0ACQ0</accession>
<feature type="region of interest" description="Disordered" evidence="6">
    <location>
        <begin position="384"/>
        <end position="410"/>
    </location>
</feature>
<dbReference type="GO" id="GO:0032436">
    <property type="term" value="P:positive regulation of proteasomal ubiquitin-dependent protein catabolic process"/>
    <property type="evidence" value="ECO:0007669"/>
    <property type="project" value="TreeGrafter"/>
</dbReference>
<dbReference type="Pfam" id="PF00778">
    <property type="entry name" value="DIX"/>
    <property type="match status" value="1"/>
</dbReference>
<dbReference type="Proteomes" id="UP001152759">
    <property type="component" value="Chromosome 4"/>
</dbReference>
<feature type="region of interest" description="Disordered" evidence="6">
    <location>
        <begin position="623"/>
        <end position="676"/>
    </location>
</feature>
<dbReference type="InterPro" id="IPR016137">
    <property type="entry name" value="RGS"/>
</dbReference>
<dbReference type="InterPro" id="IPR043581">
    <property type="entry name" value="Axin-like"/>
</dbReference>
<dbReference type="EMBL" id="OU963865">
    <property type="protein sequence ID" value="CAH0388984.1"/>
    <property type="molecule type" value="Genomic_DNA"/>
</dbReference>
<dbReference type="GO" id="GO:0048468">
    <property type="term" value="P:cell development"/>
    <property type="evidence" value="ECO:0007669"/>
    <property type="project" value="TreeGrafter"/>
</dbReference>
<dbReference type="GO" id="GO:0005737">
    <property type="term" value="C:cytoplasm"/>
    <property type="evidence" value="ECO:0007669"/>
    <property type="project" value="UniProtKB-SubCell"/>
</dbReference>
<dbReference type="PROSITE" id="PS50132">
    <property type="entry name" value="RGS"/>
    <property type="match status" value="1"/>
</dbReference>
<keyword evidence="5" id="KW-0175">Coiled coil</keyword>
<dbReference type="SUPFAM" id="SSF54236">
    <property type="entry name" value="Ubiquitin-like"/>
    <property type="match status" value="1"/>
</dbReference>
<feature type="region of interest" description="Disordered" evidence="6">
    <location>
        <begin position="78"/>
        <end position="116"/>
    </location>
</feature>
<dbReference type="InterPro" id="IPR036305">
    <property type="entry name" value="RGS_sf"/>
</dbReference>
<dbReference type="SMART" id="SM00021">
    <property type="entry name" value="DAX"/>
    <property type="match status" value="1"/>
</dbReference>
<dbReference type="GO" id="GO:0090090">
    <property type="term" value="P:negative regulation of canonical Wnt signaling pathway"/>
    <property type="evidence" value="ECO:0007669"/>
    <property type="project" value="InterPro"/>
</dbReference>
<dbReference type="InterPro" id="IPR029071">
    <property type="entry name" value="Ubiquitin-like_domsf"/>
</dbReference>
<feature type="compositionally biased region" description="Polar residues" evidence="6">
    <location>
        <begin position="792"/>
        <end position="811"/>
    </location>
</feature>
<evidence type="ECO:0000256" key="3">
    <source>
        <dbReference type="ARBA" id="ARBA00022687"/>
    </source>
</evidence>
<evidence type="ECO:0000256" key="4">
    <source>
        <dbReference type="PROSITE-ProRule" id="PRU00069"/>
    </source>
</evidence>
<feature type="compositionally biased region" description="Low complexity" evidence="6">
    <location>
        <begin position="630"/>
        <end position="643"/>
    </location>
</feature>
<proteinExistence type="predicted"/>
<feature type="compositionally biased region" description="Basic and acidic residues" evidence="6">
    <location>
        <begin position="764"/>
        <end position="776"/>
    </location>
</feature>
<dbReference type="SUPFAM" id="SSF48097">
    <property type="entry name" value="Regulator of G-protein signaling, RGS"/>
    <property type="match status" value="1"/>
</dbReference>
<dbReference type="PANTHER" id="PTHR46102">
    <property type="entry name" value="AXIN"/>
    <property type="match status" value="1"/>
</dbReference>
<evidence type="ECO:0000256" key="2">
    <source>
        <dbReference type="ARBA" id="ARBA00022490"/>
    </source>
</evidence>
<feature type="region of interest" description="Disordered" evidence="6">
    <location>
        <begin position="532"/>
        <end position="607"/>
    </location>
</feature>
<dbReference type="SMART" id="SM00315">
    <property type="entry name" value="RGS"/>
    <property type="match status" value="1"/>
</dbReference>
<keyword evidence="10" id="KW-1185">Reference proteome</keyword>
<feature type="coiled-coil region" evidence="5">
    <location>
        <begin position="454"/>
        <end position="484"/>
    </location>
</feature>
<feature type="compositionally biased region" description="Polar residues" evidence="6">
    <location>
        <begin position="397"/>
        <end position="410"/>
    </location>
</feature>
<keyword evidence="3 4" id="KW-0879">Wnt signaling pathway</keyword>
<dbReference type="InterPro" id="IPR014936">
    <property type="entry name" value="Axin_b-cat-bd"/>
</dbReference>
<name>A0A9P0ACQ0_BEMTA</name>
<evidence type="ECO:0000256" key="6">
    <source>
        <dbReference type="SAM" id="MobiDB-lite"/>
    </source>
</evidence>